<dbReference type="InterPro" id="IPR050595">
    <property type="entry name" value="Bact_response_regulator"/>
</dbReference>
<keyword evidence="1 2" id="KW-0597">Phosphoprotein</keyword>
<keyword evidence="5" id="KW-1185">Reference proteome</keyword>
<reference evidence="5" key="1">
    <citation type="submission" date="2016-10" db="EMBL/GenBank/DDBJ databases">
        <authorList>
            <person name="Varghese N."/>
            <person name="Submissions S."/>
        </authorList>
    </citation>
    <scope>NUCLEOTIDE SEQUENCE [LARGE SCALE GENOMIC DNA]</scope>
    <source>
        <strain evidence="5">DSM 25730</strain>
    </source>
</reference>
<evidence type="ECO:0000313" key="5">
    <source>
        <dbReference type="Proteomes" id="UP000199439"/>
    </source>
</evidence>
<evidence type="ECO:0000256" key="2">
    <source>
        <dbReference type="PROSITE-ProRule" id="PRU00169"/>
    </source>
</evidence>
<dbReference type="Pfam" id="PF00072">
    <property type="entry name" value="Response_reg"/>
    <property type="match status" value="1"/>
</dbReference>
<sequence>MVLVDDSQRDLFITKHVVKKFDKNIRVVDFSSPITALEYLKISLHKNNLNYLTRPNVLIVDYDMPQCNGFEFLDKLRALEFLNIKDLKIYMLTSALNLIGINRAKANFCFLDYISKPLSLEDLHSISMDYQIALKTAN</sequence>
<organism evidence="4 5">
    <name type="scientific">Algibacter pectinivorans</name>
    <dbReference type="NCBI Taxonomy" id="870482"/>
    <lineage>
        <taxon>Bacteria</taxon>
        <taxon>Pseudomonadati</taxon>
        <taxon>Bacteroidota</taxon>
        <taxon>Flavobacteriia</taxon>
        <taxon>Flavobacteriales</taxon>
        <taxon>Flavobacteriaceae</taxon>
        <taxon>Algibacter</taxon>
    </lineage>
</organism>
<dbReference type="PANTHER" id="PTHR44591">
    <property type="entry name" value="STRESS RESPONSE REGULATOR PROTEIN 1"/>
    <property type="match status" value="1"/>
</dbReference>
<dbReference type="Gene3D" id="3.40.50.2300">
    <property type="match status" value="1"/>
</dbReference>
<feature type="domain" description="Response regulatory" evidence="3">
    <location>
        <begin position="1"/>
        <end position="131"/>
    </location>
</feature>
<proteinExistence type="predicted"/>
<evidence type="ECO:0000259" key="3">
    <source>
        <dbReference type="PROSITE" id="PS50110"/>
    </source>
</evidence>
<dbReference type="STRING" id="870482.SAMN04487987_101265"/>
<dbReference type="InterPro" id="IPR001789">
    <property type="entry name" value="Sig_transdc_resp-reg_receiver"/>
</dbReference>
<feature type="modified residue" description="4-aspartylphosphate" evidence="2">
    <location>
        <position position="61"/>
    </location>
</feature>
<name>A0A1I1MGX5_9FLAO</name>
<protein>
    <submittedName>
        <fullName evidence="4">CheY chemotaxis protein or a CheY-like REC (Receiver) domain</fullName>
    </submittedName>
</protein>
<evidence type="ECO:0000256" key="1">
    <source>
        <dbReference type="ARBA" id="ARBA00022553"/>
    </source>
</evidence>
<dbReference type="InterPro" id="IPR011006">
    <property type="entry name" value="CheY-like_superfamily"/>
</dbReference>
<dbReference type="Proteomes" id="UP000199439">
    <property type="component" value="Unassembled WGS sequence"/>
</dbReference>
<dbReference type="GO" id="GO:0000160">
    <property type="term" value="P:phosphorelay signal transduction system"/>
    <property type="evidence" value="ECO:0007669"/>
    <property type="project" value="InterPro"/>
</dbReference>
<dbReference type="SUPFAM" id="SSF52172">
    <property type="entry name" value="CheY-like"/>
    <property type="match status" value="1"/>
</dbReference>
<gene>
    <name evidence="4" type="ORF">SAMN04487987_101265</name>
</gene>
<evidence type="ECO:0000313" key="4">
    <source>
        <dbReference type="EMBL" id="SFC84754.1"/>
    </source>
</evidence>
<dbReference type="PROSITE" id="PS50110">
    <property type="entry name" value="RESPONSE_REGULATORY"/>
    <property type="match status" value="1"/>
</dbReference>
<accession>A0A1I1MGX5</accession>
<dbReference type="PANTHER" id="PTHR44591:SF23">
    <property type="entry name" value="CHEY SUBFAMILY"/>
    <property type="match status" value="1"/>
</dbReference>
<dbReference type="AlphaFoldDB" id="A0A1I1MGX5"/>
<dbReference type="EMBL" id="FOMI01000001">
    <property type="protein sequence ID" value="SFC84754.1"/>
    <property type="molecule type" value="Genomic_DNA"/>
</dbReference>